<feature type="region of interest" description="Disordered" evidence="2">
    <location>
        <begin position="483"/>
        <end position="726"/>
    </location>
</feature>
<feature type="compositionally biased region" description="Basic and acidic residues" evidence="2">
    <location>
        <begin position="483"/>
        <end position="495"/>
    </location>
</feature>
<organism evidence="3 4">
    <name type="scientific">Blepharisma stoltei</name>
    <dbReference type="NCBI Taxonomy" id="1481888"/>
    <lineage>
        <taxon>Eukaryota</taxon>
        <taxon>Sar</taxon>
        <taxon>Alveolata</taxon>
        <taxon>Ciliophora</taxon>
        <taxon>Postciliodesmatophora</taxon>
        <taxon>Heterotrichea</taxon>
        <taxon>Heterotrichida</taxon>
        <taxon>Blepharismidae</taxon>
        <taxon>Blepharisma</taxon>
    </lineage>
</organism>
<accession>A0AAU9J073</accession>
<keyword evidence="4" id="KW-1185">Reference proteome</keyword>
<feature type="coiled-coil region" evidence="1">
    <location>
        <begin position="205"/>
        <end position="232"/>
    </location>
</feature>
<reference evidence="3" key="1">
    <citation type="submission" date="2021-09" db="EMBL/GenBank/DDBJ databases">
        <authorList>
            <consortium name="AG Swart"/>
            <person name="Singh M."/>
            <person name="Singh A."/>
            <person name="Seah K."/>
            <person name="Emmerich C."/>
        </authorList>
    </citation>
    <scope>NUCLEOTIDE SEQUENCE</scope>
    <source>
        <strain evidence="3">ATCC30299</strain>
    </source>
</reference>
<dbReference type="AlphaFoldDB" id="A0AAU9J073"/>
<sequence>MNKRHSSVDSKISRPSSNPKKSLPPISSKAREVSQQITRMTPQVTSPEFNFYVFPNEKSQTFYDPQNIRKFFNQTPRETGSISPKCRTAGICSKSVNYSQDDMIISEFMEPKVKSSGKQTKWEMLERIESYEIQKSQKKSVKSLSSLTEEFELWQQCYDEIIPMMKTHSQESASSVSRINSHMKNLFLNIFEEFKTQNKINKVSKLSLQKQVKELECKILELQGASEELVKSMRIEEEKIKAEIDELFGSDDNEFQHLKQKAKRLYEIQSGATTEVLSELYQEMSKEREIPTLKIFDMNLLNPDELETGLMRKFKILQRSTAHRVLKVFENRCDRSDADCQTYAPYVDPKTLEDANAQIEKLQGQFQAALNNNEKIKGELSNKQSLANFLEQEKTNLANDLIRVKREIDGCMSELINVKRDNELLKSELENLKKENNEKIMENSLMQDKLESQYGKITQLMKNIEKLEFSVKEKEEKLKYLEERKGKKGDNKEQESPQAITEHLRGSSPINSSRNSKRNGSENHSRQTSRDNELNESKLGASEVKRIRQGNKNNEDSGSNYEIDQIDQERTMDHKTIKKRSPIRTKNEYKESSSNNSDSNSTLGEHETLNRKENKFNSTSYSRDQTNSESARPLSKLSTDTNNSQSTIVSSHRPRHNQLTKVEEAQYETSNTNLKSDKIKINIPAQSPKNKNHPHENSEETTPSSPNKPKFKINKNPQSSSQVNDEDFSMRWENHSIPSSEPPHEDYLKPVPRIKIGENGNSVSVTDVAVMTTSDLKMKDLKELSIGVQYNWENPDADIESENTQDGGNFVYLLPYNPNNVYGLRGDTYFHTTNKSFYAQPVIPELKDSMVFQSSYIMDDAEKSFERSRLRHNKRLSLDRVIVKNSQ</sequence>
<protein>
    <submittedName>
        <fullName evidence="3">Uncharacterized protein</fullName>
    </submittedName>
</protein>
<feature type="compositionally biased region" description="Basic and acidic residues" evidence="2">
    <location>
        <begin position="1"/>
        <end position="12"/>
    </location>
</feature>
<feature type="compositionally biased region" description="Polar residues" evidence="2">
    <location>
        <begin position="550"/>
        <end position="562"/>
    </location>
</feature>
<feature type="compositionally biased region" description="Low complexity" evidence="2">
    <location>
        <begin position="592"/>
        <end position="601"/>
    </location>
</feature>
<gene>
    <name evidence="3" type="ORF">BSTOLATCC_MIC12950</name>
</gene>
<feature type="compositionally biased region" description="Basic and acidic residues" evidence="2">
    <location>
        <begin position="604"/>
        <end position="615"/>
    </location>
</feature>
<comment type="caution">
    <text evidence="3">The sequence shown here is derived from an EMBL/GenBank/DDBJ whole genome shotgun (WGS) entry which is preliminary data.</text>
</comment>
<dbReference type="Proteomes" id="UP001162131">
    <property type="component" value="Unassembled WGS sequence"/>
</dbReference>
<proteinExistence type="predicted"/>
<evidence type="ECO:0000256" key="1">
    <source>
        <dbReference type="SAM" id="Coils"/>
    </source>
</evidence>
<feature type="compositionally biased region" description="Basic and acidic residues" evidence="2">
    <location>
        <begin position="519"/>
        <end position="536"/>
    </location>
</feature>
<name>A0AAU9J073_9CILI</name>
<feature type="region of interest" description="Disordered" evidence="2">
    <location>
        <begin position="1"/>
        <end position="33"/>
    </location>
</feature>
<evidence type="ECO:0000256" key="2">
    <source>
        <dbReference type="SAM" id="MobiDB-lite"/>
    </source>
</evidence>
<evidence type="ECO:0000313" key="3">
    <source>
        <dbReference type="EMBL" id="CAG9315176.1"/>
    </source>
</evidence>
<evidence type="ECO:0000313" key="4">
    <source>
        <dbReference type="Proteomes" id="UP001162131"/>
    </source>
</evidence>
<feature type="compositionally biased region" description="Polar residues" evidence="2">
    <location>
        <begin position="616"/>
        <end position="650"/>
    </location>
</feature>
<dbReference type="EMBL" id="CAJZBQ010000013">
    <property type="protein sequence ID" value="CAG9315176.1"/>
    <property type="molecule type" value="Genomic_DNA"/>
</dbReference>
<keyword evidence="1" id="KW-0175">Coiled coil</keyword>